<gene>
    <name evidence="1" type="ORF">H5410_003117</name>
</gene>
<comment type="caution">
    <text evidence="1">The sequence shown here is derived from an EMBL/GenBank/DDBJ whole genome shotgun (WGS) entry which is preliminary data.</text>
</comment>
<proteinExistence type="predicted"/>
<sequence>MLKDPCFPILYKRPQTSNFLYSPPLLSEFAAQTPFPYSWSFFPANAARRTSNKQCHPAILNCETSSRTAMASSDRRAKTTIEPPSLAAAPIGEEPGGLFLQQQKHGDGATSCLPLRQKNDSNISDSTQRAAMVSTDSSQLHRATSANAAENKVKITTQFRTNSSRHLRLLSSPINNSNSTMEVVVGSFMMLGLVRIRILNSNESDNKYDAYFRDEHQIFKFKASRNGEKNLLKK</sequence>
<dbReference type="Proteomes" id="UP000824120">
    <property type="component" value="Chromosome 1"/>
</dbReference>
<protein>
    <submittedName>
        <fullName evidence="1">Uncharacterized protein</fullName>
    </submittedName>
</protein>
<evidence type="ECO:0000313" key="2">
    <source>
        <dbReference type="Proteomes" id="UP000824120"/>
    </source>
</evidence>
<dbReference type="EMBL" id="JACXVP010000001">
    <property type="protein sequence ID" value="KAG5631400.1"/>
    <property type="molecule type" value="Genomic_DNA"/>
</dbReference>
<dbReference type="AlphaFoldDB" id="A0A9J6B454"/>
<name>A0A9J6B454_SOLCO</name>
<evidence type="ECO:0000313" key="1">
    <source>
        <dbReference type="EMBL" id="KAG5631400.1"/>
    </source>
</evidence>
<accession>A0A9J6B454</accession>
<keyword evidence="2" id="KW-1185">Reference proteome</keyword>
<organism evidence="1 2">
    <name type="scientific">Solanum commersonii</name>
    <name type="common">Commerson's wild potato</name>
    <name type="synonym">Commerson's nightshade</name>
    <dbReference type="NCBI Taxonomy" id="4109"/>
    <lineage>
        <taxon>Eukaryota</taxon>
        <taxon>Viridiplantae</taxon>
        <taxon>Streptophyta</taxon>
        <taxon>Embryophyta</taxon>
        <taxon>Tracheophyta</taxon>
        <taxon>Spermatophyta</taxon>
        <taxon>Magnoliopsida</taxon>
        <taxon>eudicotyledons</taxon>
        <taxon>Gunneridae</taxon>
        <taxon>Pentapetalae</taxon>
        <taxon>asterids</taxon>
        <taxon>lamiids</taxon>
        <taxon>Solanales</taxon>
        <taxon>Solanaceae</taxon>
        <taxon>Solanoideae</taxon>
        <taxon>Solaneae</taxon>
        <taxon>Solanum</taxon>
    </lineage>
</organism>
<reference evidence="1 2" key="1">
    <citation type="submission" date="2020-09" db="EMBL/GenBank/DDBJ databases">
        <title>De no assembly of potato wild relative species, Solanum commersonii.</title>
        <authorList>
            <person name="Cho K."/>
        </authorList>
    </citation>
    <scope>NUCLEOTIDE SEQUENCE [LARGE SCALE GENOMIC DNA]</scope>
    <source>
        <strain evidence="1">LZ3.2</strain>
        <tissue evidence="1">Leaf</tissue>
    </source>
</reference>